<feature type="non-terminal residue" evidence="2">
    <location>
        <position position="1"/>
    </location>
</feature>
<feature type="compositionally biased region" description="Basic residues" evidence="1">
    <location>
        <begin position="69"/>
        <end position="84"/>
    </location>
</feature>
<accession>A0A6J4QTW4</accession>
<name>A0A6J4QTW4_9ACTN</name>
<dbReference type="EMBL" id="CADCUW010000659">
    <property type="protein sequence ID" value="CAA9454705.1"/>
    <property type="molecule type" value="Genomic_DNA"/>
</dbReference>
<reference evidence="2" key="1">
    <citation type="submission" date="2020-02" db="EMBL/GenBank/DDBJ databases">
        <authorList>
            <person name="Meier V. D."/>
        </authorList>
    </citation>
    <scope>NUCLEOTIDE SEQUENCE</scope>
    <source>
        <strain evidence="2">AVDCRST_MAG01</strain>
    </source>
</reference>
<protein>
    <submittedName>
        <fullName evidence="2">Uncharacterized protein</fullName>
    </submittedName>
</protein>
<sequence>GRVPRRGARRRRPAARRGDDPRDARRRAGGQGPGPDPVGEEAFAQEPVPKAEAVGPPQRAGFLLQGRPPARRRRGVQGVPRLRR</sequence>
<feature type="region of interest" description="Disordered" evidence="1">
    <location>
        <begin position="1"/>
        <end position="84"/>
    </location>
</feature>
<feature type="compositionally biased region" description="Basic residues" evidence="1">
    <location>
        <begin position="1"/>
        <end position="15"/>
    </location>
</feature>
<gene>
    <name evidence="2" type="ORF">AVDCRST_MAG01-01-5027</name>
</gene>
<evidence type="ECO:0000313" key="2">
    <source>
        <dbReference type="EMBL" id="CAA9454705.1"/>
    </source>
</evidence>
<organism evidence="2">
    <name type="scientific">uncultured Rubrobacteraceae bacterium</name>
    <dbReference type="NCBI Taxonomy" id="349277"/>
    <lineage>
        <taxon>Bacteria</taxon>
        <taxon>Bacillati</taxon>
        <taxon>Actinomycetota</taxon>
        <taxon>Rubrobacteria</taxon>
        <taxon>Rubrobacterales</taxon>
        <taxon>Rubrobacteraceae</taxon>
        <taxon>environmental samples</taxon>
    </lineage>
</organism>
<feature type="non-terminal residue" evidence="2">
    <location>
        <position position="84"/>
    </location>
</feature>
<dbReference type="AlphaFoldDB" id="A0A6J4QTW4"/>
<proteinExistence type="predicted"/>
<evidence type="ECO:0000256" key="1">
    <source>
        <dbReference type="SAM" id="MobiDB-lite"/>
    </source>
</evidence>